<dbReference type="GeneID" id="300574289"/>
<proteinExistence type="predicted"/>
<dbReference type="EMBL" id="PPTA01000003">
    <property type="protein sequence ID" value="TFB05050.1"/>
    <property type="molecule type" value="Genomic_DNA"/>
</dbReference>
<gene>
    <name evidence="2" type="ORF">CCMA1212_002457</name>
</gene>
<feature type="region of interest" description="Disordered" evidence="1">
    <location>
        <begin position="50"/>
        <end position="70"/>
    </location>
</feature>
<name>A0ABY2HCJ2_9HYPO</name>
<accession>A0ABY2HCJ2</accession>
<sequence>MALRPTVWTKSQRARRGQQYDEGIVCHGSRTVGGLCRRISSRNLAGRSNEATVRDVTGDPTGETVTVVQV</sequence>
<protein>
    <submittedName>
        <fullName evidence="2">Uncharacterized protein</fullName>
    </submittedName>
</protein>
<dbReference type="Proteomes" id="UP001642720">
    <property type="component" value="Unassembled WGS sequence"/>
</dbReference>
<evidence type="ECO:0000313" key="3">
    <source>
        <dbReference type="Proteomes" id="UP001642720"/>
    </source>
</evidence>
<evidence type="ECO:0000313" key="2">
    <source>
        <dbReference type="EMBL" id="TFB05050.1"/>
    </source>
</evidence>
<reference evidence="2 3" key="1">
    <citation type="submission" date="2018-01" db="EMBL/GenBank/DDBJ databases">
        <title>Genome characterization of the sugarcane-associated fungus Trichoderma ghanense CCMA-1212 and their application in lignocelulose bioconversion.</title>
        <authorList>
            <person name="Steindorff A.S."/>
            <person name="Mendes T.D."/>
            <person name="Vilela E.S.D."/>
            <person name="Rodrigues D.S."/>
            <person name="Formighieri E.F."/>
            <person name="Melo I.S."/>
            <person name="Favaro L.C.L."/>
        </authorList>
    </citation>
    <scope>NUCLEOTIDE SEQUENCE [LARGE SCALE GENOMIC DNA]</scope>
    <source>
        <strain evidence="2 3">CCMA-1212</strain>
    </source>
</reference>
<comment type="caution">
    <text evidence="2">The sequence shown here is derived from an EMBL/GenBank/DDBJ whole genome shotgun (WGS) entry which is preliminary data.</text>
</comment>
<dbReference type="RefSeq" id="XP_073561251.1">
    <property type="nucleotide sequence ID" value="XM_073699839.1"/>
</dbReference>
<evidence type="ECO:0000256" key="1">
    <source>
        <dbReference type="SAM" id="MobiDB-lite"/>
    </source>
</evidence>
<organism evidence="2 3">
    <name type="scientific">Trichoderma ghanense</name>
    <dbReference type="NCBI Taxonomy" id="65468"/>
    <lineage>
        <taxon>Eukaryota</taxon>
        <taxon>Fungi</taxon>
        <taxon>Dikarya</taxon>
        <taxon>Ascomycota</taxon>
        <taxon>Pezizomycotina</taxon>
        <taxon>Sordariomycetes</taxon>
        <taxon>Hypocreomycetidae</taxon>
        <taxon>Hypocreales</taxon>
        <taxon>Hypocreaceae</taxon>
        <taxon>Trichoderma</taxon>
    </lineage>
</organism>
<keyword evidence="3" id="KW-1185">Reference proteome</keyword>